<dbReference type="EMBL" id="LQYG01000102">
    <property type="protein sequence ID" value="KYC60046.1"/>
    <property type="molecule type" value="Genomic_DNA"/>
</dbReference>
<dbReference type="Proteomes" id="UP000075288">
    <property type="component" value="Unassembled WGS sequence"/>
</dbReference>
<sequence>METAVFPNANVLFINGSACPFAPGKHPIEWSPASLFQQPSSTVCYKQLKNG</sequence>
<name>A0A150JS75_HEYCO</name>
<protein>
    <submittedName>
        <fullName evidence="1">Uncharacterized protein</fullName>
    </submittedName>
</protein>
<evidence type="ECO:0000313" key="1">
    <source>
        <dbReference type="EMBL" id="KYC60046.1"/>
    </source>
</evidence>
<evidence type="ECO:0000313" key="2">
    <source>
        <dbReference type="Proteomes" id="UP000075288"/>
    </source>
</evidence>
<comment type="caution">
    <text evidence="1">The sequence shown here is derived from an EMBL/GenBank/DDBJ whole genome shotgun (WGS) entry which is preliminary data.</text>
</comment>
<reference evidence="1 2" key="1">
    <citation type="submission" date="2016-01" db="EMBL/GenBank/DDBJ databases">
        <title>Genome Sequences of Twelve Sporeforming Bacillus Species Isolated from Foods.</title>
        <authorList>
            <person name="Berendsen E.M."/>
            <person name="Wells-Bennik M.H."/>
            <person name="Krawcyk A.O."/>
            <person name="De Jong A."/>
            <person name="Holsappel S."/>
            <person name="Eijlander R.T."/>
            <person name="Kuipers O.P."/>
        </authorList>
    </citation>
    <scope>NUCLEOTIDE SEQUENCE [LARGE SCALE GENOMIC DNA]</scope>
    <source>
        <strain evidence="1 2">B4098</strain>
    </source>
</reference>
<organism evidence="1 2">
    <name type="scientific">Heyndrickxia coagulans</name>
    <name type="common">Weizmannia coagulans</name>
    <dbReference type="NCBI Taxonomy" id="1398"/>
    <lineage>
        <taxon>Bacteria</taxon>
        <taxon>Bacillati</taxon>
        <taxon>Bacillota</taxon>
        <taxon>Bacilli</taxon>
        <taxon>Bacillales</taxon>
        <taxon>Bacillaceae</taxon>
        <taxon>Heyndrickxia</taxon>
    </lineage>
</organism>
<proteinExistence type="predicted"/>
<dbReference type="AlphaFoldDB" id="A0A150JS75"/>
<accession>A0A150JS75</accession>
<dbReference type="PATRIC" id="fig|1398.26.peg.1166"/>
<gene>
    <name evidence="1" type="ORF">B4098_2344</name>
</gene>